<comment type="catalytic activity">
    <reaction evidence="10">
        <text>L-threonyl-[protein] + ATP = O-phospho-L-threonyl-[protein] + ADP + H(+)</text>
        <dbReference type="Rhea" id="RHEA:46608"/>
        <dbReference type="Rhea" id="RHEA-COMP:11060"/>
        <dbReference type="Rhea" id="RHEA-COMP:11605"/>
        <dbReference type="ChEBI" id="CHEBI:15378"/>
        <dbReference type="ChEBI" id="CHEBI:30013"/>
        <dbReference type="ChEBI" id="CHEBI:30616"/>
        <dbReference type="ChEBI" id="CHEBI:61977"/>
        <dbReference type="ChEBI" id="CHEBI:456216"/>
        <dbReference type="EC" id="2.7.11.1"/>
    </reaction>
</comment>
<dbReference type="InterPro" id="IPR009091">
    <property type="entry name" value="RCC1/BLIP-II"/>
</dbReference>
<evidence type="ECO:0000256" key="2">
    <source>
        <dbReference type="ARBA" id="ARBA00012513"/>
    </source>
</evidence>
<dbReference type="AlphaFoldDB" id="A0A5N5JR25"/>
<comment type="subcellular location">
    <subcellularLocation>
        <location evidence="1">Membrane</location>
        <topology evidence="1">Single-pass type I membrane protein</topology>
    </subcellularLocation>
</comment>
<comment type="caution">
    <text evidence="12">The sequence shown here is derived from an EMBL/GenBank/DDBJ whole genome shotgun (WGS) entry which is preliminary data.</text>
</comment>
<dbReference type="Pfam" id="PF13540">
    <property type="entry name" value="RCC1_2"/>
    <property type="match status" value="1"/>
</dbReference>
<reference evidence="13" key="1">
    <citation type="journal article" date="2019" name="Gigascience">
        <title>De novo genome assembly of the endangered Acer yangbiense, a plant species with extremely small populations endemic to Yunnan Province, China.</title>
        <authorList>
            <person name="Yang J."/>
            <person name="Wariss H.M."/>
            <person name="Tao L."/>
            <person name="Zhang R."/>
            <person name="Yun Q."/>
            <person name="Hollingsworth P."/>
            <person name="Dao Z."/>
            <person name="Luo G."/>
            <person name="Guo H."/>
            <person name="Ma Y."/>
            <person name="Sun W."/>
        </authorList>
    </citation>
    <scope>NUCLEOTIDE SEQUENCE [LARGE SCALE GENOMIC DNA]</scope>
    <source>
        <strain evidence="13">cv. br00</strain>
    </source>
</reference>
<proteinExistence type="predicted"/>
<keyword evidence="8" id="KW-0675">Receptor</keyword>
<sequence>METCKNGFYEGSSGYDVRVIHALSSLHEFRSDTTTAISHFSSLQATCCAREVNSGIVKCWRGVGRGKSSFPPPGAASKLTKITSWSGFTCGMLMNNSRVHCWGNSDVGTEIERQFGNLTMLNLVAGESHACGLTRSGELVCKGSNGSGQLDGPFNSAFEFSALALGANFTCSNNQRNGPVTCWGKANKLQLDRQQRNGSSSRHAEKTESFSLSELLAVTSNFSLENKIGSGSFGSVYKAKVSDFGSSLMGPESDLKRWSLWMAYTAMHSVNLN</sequence>
<evidence type="ECO:0000256" key="3">
    <source>
        <dbReference type="ARBA" id="ARBA00022692"/>
    </source>
</evidence>
<evidence type="ECO:0000313" key="13">
    <source>
        <dbReference type="Proteomes" id="UP000326939"/>
    </source>
</evidence>
<dbReference type="SUPFAM" id="SSF50985">
    <property type="entry name" value="RCC1/BLIP-II"/>
    <property type="match status" value="1"/>
</dbReference>
<dbReference type="PANTHER" id="PTHR47460">
    <property type="entry name" value="SERINE/THREONINE-PROTEIN KINASE-LIKE PROTEIN ACR4"/>
    <property type="match status" value="1"/>
</dbReference>
<evidence type="ECO:0000256" key="10">
    <source>
        <dbReference type="ARBA" id="ARBA00047899"/>
    </source>
</evidence>
<dbReference type="PANTHER" id="PTHR47460:SF1">
    <property type="entry name" value="SERINE_THREONINE-PROTEIN KINASE-LIKE PROTEIN ACR4"/>
    <property type="match status" value="1"/>
</dbReference>
<evidence type="ECO:0000256" key="6">
    <source>
        <dbReference type="ARBA" id="ARBA00023136"/>
    </source>
</evidence>
<keyword evidence="6" id="KW-0472">Membrane</keyword>
<evidence type="ECO:0000256" key="11">
    <source>
        <dbReference type="ARBA" id="ARBA00048679"/>
    </source>
</evidence>
<keyword evidence="4" id="KW-0732">Signal</keyword>
<dbReference type="InterPro" id="IPR011009">
    <property type="entry name" value="Kinase-like_dom_sf"/>
</dbReference>
<keyword evidence="3" id="KW-0812">Transmembrane</keyword>
<evidence type="ECO:0000256" key="4">
    <source>
        <dbReference type="ARBA" id="ARBA00022729"/>
    </source>
</evidence>
<evidence type="ECO:0000256" key="7">
    <source>
        <dbReference type="ARBA" id="ARBA00023157"/>
    </source>
</evidence>
<organism evidence="12 13">
    <name type="scientific">Salix brachista</name>
    <dbReference type="NCBI Taxonomy" id="2182728"/>
    <lineage>
        <taxon>Eukaryota</taxon>
        <taxon>Viridiplantae</taxon>
        <taxon>Streptophyta</taxon>
        <taxon>Embryophyta</taxon>
        <taxon>Tracheophyta</taxon>
        <taxon>Spermatophyta</taxon>
        <taxon>Magnoliopsida</taxon>
        <taxon>eudicotyledons</taxon>
        <taxon>Gunneridae</taxon>
        <taxon>Pentapetalae</taxon>
        <taxon>rosids</taxon>
        <taxon>fabids</taxon>
        <taxon>Malpighiales</taxon>
        <taxon>Salicaceae</taxon>
        <taxon>Saliceae</taxon>
        <taxon>Salix</taxon>
    </lineage>
</organism>
<dbReference type="Proteomes" id="UP000326939">
    <property type="component" value="Chromosome 16"/>
</dbReference>
<accession>A0A5N5JR25</accession>
<evidence type="ECO:0000256" key="1">
    <source>
        <dbReference type="ARBA" id="ARBA00004479"/>
    </source>
</evidence>
<name>A0A5N5JR25_9ROSI</name>
<keyword evidence="9" id="KW-0325">Glycoprotein</keyword>
<evidence type="ECO:0000256" key="8">
    <source>
        <dbReference type="ARBA" id="ARBA00023170"/>
    </source>
</evidence>
<comment type="catalytic activity">
    <reaction evidence="11">
        <text>L-seryl-[protein] + ATP = O-phospho-L-seryl-[protein] + ADP + H(+)</text>
        <dbReference type="Rhea" id="RHEA:17989"/>
        <dbReference type="Rhea" id="RHEA-COMP:9863"/>
        <dbReference type="Rhea" id="RHEA-COMP:11604"/>
        <dbReference type="ChEBI" id="CHEBI:15378"/>
        <dbReference type="ChEBI" id="CHEBI:29999"/>
        <dbReference type="ChEBI" id="CHEBI:30616"/>
        <dbReference type="ChEBI" id="CHEBI:83421"/>
        <dbReference type="ChEBI" id="CHEBI:456216"/>
        <dbReference type="EC" id="2.7.11.1"/>
    </reaction>
</comment>
<dbReference type="EC" id="2.7.11.1" evidence="2"/>
<dbReference type="Gene3D" id="3.30.200.20">
    <property type="entry name" value="Phosphorylase Kinase, domain 1"/>
    <property type="match status" value="1"/>
</dbReference>
<evidence type="ECO:0000256" key="5">
    <source>
        <dbReference type="ARBA" id="ARBA00022989"/>
    </source>
</evidence>
<dbReference type="EMBL" id="VDCV01000016">
    <property type="protein sequence ID" value="KAB5520404.1"/>
    <property type="molecule type" value="Genomic_DNA"/>
</dbReference>
<evidence type="ECO:0000256" key="9">
    <source>
        <dbReference type="ARBA" id="ARBA00023180"/>
    </source>
</evidence>
<evidence type="ECO:0000313" key="12">
    <source>
        <dbReference type="EMBL" id="KAB5520404.1"/>
    </source>
</evidence>
<dbReference type="GO" id="GO:0016020">
    <property type="term" value="C:membrane"/>
    <property type="evidence" value="ECO:0007669"/>
    <property type="project" value="UniProtKB-SubCell"/>
</dbReference>
<keyword evidence="5" id="KW-1133">Transmembrane helix</keyword>
<dbReference type="SUPFAM" id="SSF56112">
    <property type="entry name" value="Protein kinase-like (PK-like)"/>
    <property type="match status" value="1"/>
</dbReference>
<gene>
    <name evidence="12" type="ORF">DKX38_024723</name>
</gene>
<keyword evidence="13" id="KW-1185">Reference proteome</keyword>
<dbReference type="GO" id="GO:0004674">
    <property type="term" value="F:protein serine/threonine kinase activity"/>
    <property type="evidence" value="ECO:0007669"/>
    <property type="project" value="UniProtKB-KW"/>
</dbReference>
<keyword evidence="7" id="KW-1015">Disulfide bond</keyword>
<dbReference type="Gene3D" id="2.130.10.30">
    <property type="entry name" value="Regulator of chromosome condensation 1/beta-lactamase-inhibitor protein II"/>
    <property type="match status" value="1"/>
</dbReference>
<protein>
    <recommendedName>
        <fullName evidence="2">non-specific serine/threonine protein kinase</fullName>
        <ecNumber evidence="2">2.7.11.1</ecNumber>
    </recommendedName>
</protein>